<dbReference type="AlphaFoldDB" id="A0A240E7L0"/>
<sequence>MRVKPLIRQYQKGVGLLEALVAVLLSSIVILGAAYSTGRILANQKQTNMQYIVINELRTKLQTATTAEKKDWCDGTGIPTITLPGESTTQNITVTCASVNVTVNSTASNNKTIAMTQPIKFEIESALLGGKLTVGETL</sequence>
<keyword evidence="3" id="KW-1185">Reference proteome</keyword>
<dbReference type="InterPro" id="IPR012902">
    <property type="entry name" value="N_methyl_site"/>
</dbReference>
<evidence type="ECO:0000313" key="3">
    <source>
        <dbReference type="Proteomes" id="UP000219042"/>
    </source>
</evidence>
<keyword evidence="1" id="KW-0472">Membrane</keyword>
<proteinExistence type="predicted"/>
<dbReference type="RefSeq" id="WP_097078797.1">
    <property type="nucleotide sequence ID" value="NZ_BAABHT010000001.1"/>
</dbReference>
<organism evidence="2 3">
    <name type="scientific">Acinetobacter puyangensis</name>
    <dbReference type="NCBI Taxonomy" id="1096779"/>
    <lineage>
        <taxon>Bacteria</taxon>
        <taxon>Pseudomonadati</taxon>
        <taxon>Pseudomonadota</taxon>
        <taxon>Gammaproteobacteria</taxon>
        <taxon>Moraxellales</taxon>
        <taxon>Moraxellaceae</taxon>
        <taxon>Acinetobacter</taxon>
    </lineage>
</organism>
<evidence type="ECO:0008006" key="4">
    <source>
        <dbReference type="Google" id="ProtNLM"/>
    </source>
</evidence>
<accession>A0A240E7L0</accession>
<dbReference type="Proteomes" id="UP000219042">
    <property type="component" value="Unassembled WGS sequence"/>
</dbReference>
<gene>
    <name evidence="2" type="ORF">SAMN05421731_103294</name>
</gene>
<evidence type="ECO:0000256" key="1">
    <source>
        <dbReference type="SAM" id="Phobius"/>
    </source>
</evidence>
<reference evidence="3" key="1">
    <citation type="submission" date="2016-09" db="EMBL/GenBank/DDBJ databases">
        <authorList>
            <person name="Varghese N."/>
            <person name="Submissions S."/>
        </authorList>
    </citation>
    <scope>NUCLEOTIDE SEQUENCE [LARGE SCALE GENOMIC DNA]</scope>
    <source>
        <strain evidence="3">ANC 4466</strain>
    </source>
</reference>
<dbReference type="OrthoDB" id="6712972at2"/>
<dbReference type="Pfam" id="PF07963">
    <property type="entry name" value="N_methyl"/>
    <property type="match status" value="1"/>
</dbReference>
<protein>
    <recommendedName>
        <fullName evidence="4">Prepilin-type N-terminal cleavage/methylation domain-containing protein</fullName>
    </recommendedName>
</protein>
<name>A0A240E7L0_9GAMM</name>
<evidence type="ECO:0000313" key="2">
    <source>
        <dbReference type="EMBL" id="SNX44556.1"/>
    </source>
</evidence>
<dbReference type="EMBL" id="OANT01000003">
    <property type="protein sequence ID" value="SNX44556.1"/>
    <property type="molecule type" value="Genomic_DNA"/>
</dbReference>
<feature type="transmembrane region" description="Helical" evidence="1">
    <location>
        <begin position="20"/>
        <end position="42"/>
    </location>
</feature>
<keyword evidence="1" id="KW-1133">Transmembrane helix</keyword>
<keyword evidence="1" id="KW-0812">Transmembrane</keyword>